<sequence>MIALINYHFLFSSYLQYNNNDNQYRFHYQNLHGKYIFNYWNKEIWKKINSIVHKMMPTSEYNPISHEFIFKFVHQLGNNVDLSLPQLQEWIMLYSELLLCENIVQIFQPTKLKSIHLGTVPSIVKNNVRAIGINTDVYGPARYVPQAITKAFDLEQSVMRSWRKGGRKVWRSRPQVIFVQKYFKPSPFYILMFLEKREKFALSDVLF</sequence>
<dbReference type="EMBL" id="KV921404">
    <property type="protein sequence ID" value="ORE15923.1"/>
    <property type="molecule type" value="Genomic_DNA"/>
</dbReference>
<gene>
    <name evidence="1" type="ORF">BCV71DRAFT_237117</name>
</gene>
<reference evidence="1 2" key="1">
    <citation type="journal article" date="2016" name="Proc. Natl. Acad. Sci. U.S.A.">
        <title>Lipid metabolic changes in an early divergent fungus govern the establishment of a mutualistic symbiosis with endobacteria.</title>
        <authorList>
            <person name="Lastovetsky O.A."/>
            <person name="Gaspar M.L."/>
            <person name="Mondo S.J."/>
            <person name="LaButti K.M."/>
            <person name="Sandor L."/>
            <person name="Grigoriev I.V."/>
            <person name="Henry S.A."/>
            <person name="Pawlowska T.E."/>
        </authorList>
    </citation>
    <scope>NUCLEOTIDE SEQUENCE [LARGE SCALE GENOMIC DNA]</scope>
    <source>
        <strain evidence="1 2">ATCC 11559</strain>
    </source>
</reference>
<accession>A0A1X0RV29</accession>
<protein>
    <submittedName>
        <fullName evidence="1">Uncharacterized protein</fullName>
    </submittedName>
</protein>
<evidence type="ECO:0000313" key="2">
    <source>
        <dbReference type="Proteomes" id="UP000242381"/>
    </source>
</evidence>
<dbReference type="Proteomes" id="UP000242381">
    <property type="component" value="Unassembled WGS sequence"/>
</dbReference>
<evidence type="ECO:0000313" key="1">
    <source>
        <dbReference type="EMBL" id="ORE15923.1"/>
    </source>
</evidence>
<name>A0A1X0RV29_RHIZD</name>
<proteinExistence type="predicted"/>
<organism evidence="1 2">
    <name type="scientific">Rhizopus microsporus</name>
    <dbReference type="NCBI Taxonomy" id="58291"/>
    <lineage>
        <taxon>Eukaryota</taxon>
        <taxon>Fungi</taxon>
        <taxon>Fungi incertae sedis</taxon>
        <taxon>Mucoromycota</taxon>
        <taxon>Mucoromycotina</taxon>
        <taxon>Mucoromycetes</taxon>
        <taxon>Mucorales</taxon>
        <taxon>Mucorineae</taxon>
        <taxon>Rhizopodaceae</taxon>
        <taxon>Rhizopus</taxon>
    </lineage>
</organism>
<dbReference type="AlphaFoldDB" id="A0A1X0RV29"/>